<organism evidence="2 3">
    <name type="scientific">Acer saccharum</name>
    <name type="common">Sugar maple</name>
    <dbReference type="NCBI Taxonomy" id="4024"/>
    <lineage>
        <taxon>Eukaryota</taxon>
        <taxon>Viridiplantae</taxon>
        <taxon>Streptophyta</taxon>
        <taxon>Embryophyta</taxon>
        <taxon>Tracheophyta</taxon>
        <taxon>Spermatophyta</taxon>
        <taxon>Magnoliopsida</taxon>
        <taxon>eudicotyledons</taxon>
        <taxon>Gunneridae</taxon>
        <taxon>Pentapetalae</taxon>
        <taxon>rosids</taxon>
        <taxon>malvids</taxon>
        <taxon>Sapindales</taxon>
        <taxon>Sapindaceae</taxon>
        <taxon>Hippocastanoideae</taxon>
        <taxon>Acereae</taxon>
        <taxon>Acer</taxon>
    </lineage>
</organism>
<sequence length="132" mass="14645">MLICSGDGPNRDGAVQLMFAEMQMLTPLVPTREVYFVRYCKQLSAEQWAIVDVSIDKVEENIDASLVKCRKRPSGCIIEDNQMVIASGQAFGARHWMATLQLQCERLVFFMATNVPTKDSTGVATLAGRRAS</sequence>
<dbReference type="Pfam" id="PF01852">
    <property type="entry name" value="START"/>
    <property type="match status" value="1"/>
</dbReference>
<reference evidence="2" key="2">
    <citation type="submission" date="2023-06" db="EMBL/GenBank/DDBJ databases">
        <authorList>
            <person name="Swenson N.G."/>
            <person name="Wegrzyn J.L."/>
            <person name="Mcevoy S.L."/>
        </authorList>
    </citation>
    <scope>NUCLEOTIDE SEQUENCE</scope>
    <source>
        <strain evidence="2">NS2018</strain>
        <tissue evidence="2">Leaf</tissue>
    </source>
</reference>
<evidence type="ECO:0000313" key="3">
    <source>
        <dbReference type="Proteomes" id="UP001168877"/>
    </source>
</evidence>
<dbReference type="PROSITE" id="PS50848">
    <property type="entry name" value="START"/>
    <property type="match status" value="1"/>
</dbReference>
<dbReference type="EMBL" id="JAUESC010000004">
    <property type="protein sequence ID" value="KAK0597760.1"/>
    <property type="molecule type" value="Genomic_DNA"/>
</dbReference>
<feature type="domain" description="START" evidence="1">
    <location>
        <begin position="1"/>
        <end position="80"/>
    </location>
</feature>
<protein>
    <recommendedName>
        <fullName evidence="1">START domain-containing protein</fullName>
    </recommendedName>
</protein>
<dbReference type="GO" id="GO:0008289">
    <property type="term" value="F:lipid binding"/>
    <property type="evidence" value="ECO:0007669"/>
    <property type="project" value="InterPro"/>
</dbReference>
<gene>
    <name evidence="2" type="ORF">LWI29_028401</name>
</gene>
<accession>A0AA39VZ61</accession>
<dbReference type="InterPro" id="IPR002913">
    <property type="entry name" value="START_lipid-bd_dom"/>
</dbReference>
<dbReference type="GO" id="GO:0003677">
    <property type="term" value="F:DNA binding"/>
    <property type="evidence" value="ECO:0007669"/>
    <property type="project" value="UniProtKB-KW"/>
</dbReference>
<reference evidence="2" key="1">
    <citation type="journal article" date="2022" name="Plant J.">
        <title>Strategies of tolerance reflected in two North American maple genomes.</title>
        <authorList>
            <person name="McEvoy S.L."/>
            <person name="Sezen U.U."/>
            <person name="Trouern-Trend A."/>
            <person name="McMahon S.M."/>
            <person name="Schaberg P.G."/>
            <person name="Yang J."/>
            <person name="Wegrzyn J.L."/>
            <person name="Swenson N.G."/>
        </authorList>
    </citation>
    <scope>NUCLEOTIDE SEQUENCE</scope>
    <source>
        <strain evidence="2">NS2018</strain>
    </source>
</reference>
<dbReference type="InterPro" id="IPR042160">
    <property type="entry name" value="HD-Zip_IV"/>
</dbReference>
<evidence type="ECO:0000259" key="1">
    <source>
        <dbReference type="PROSITE" id="PS50848"/>
    </source>
</evidence>
<dbReference type="PANTHER" id="PTHR45654:SF24">
    <property type="entry name" value="HOMEOBOX-LEUCINE ZIPPER PROTEIN GLABRA 2"/>
    <property type="match status" value="1"/>
</dbReference>
<name>A0AA39VZ61_ACESA</name>
<comment type="caution">
    <text evidence="2">The sequence shown here is derived from an EMBL/GenBank/DDBJ whole genome shotgun (WGS) entry which is preliminary data.</text>
</comment>
<dbReference type="PANTHER" id="PTHR45654">
    <property type="entry name" value="HOMEOBOX-LEUCINE ZIPPER PROTEIN MERISTEM L1"/>
    <property type="match status" value="1"/>
</dbReference>
<dbReference type="Proteomes" id="UP001168877">
    <property type="component" value="Unassembled WGS sequence"/>
</dbReference>
<dbReference type="SUPFAM" id="SSF55961">
    <property type="entry name" value="Bet v1-like"/>
    <property type="match status" value="1"/>
</dbReference>
<evidence type="ECO:0000313" key="2">
    <source>
        <dbReference type="EMBL" id="KAK0597760.1"/>
    </source>
</evidence>
<keyword evidence="3" id="KW-1185">Reference proteome</keyword>
<proteinExistence type="predicted"/>
<dbReference type="AlphaFoldDB" id="A0AA39VZ61"/>